<proteinExistence type="predicted"/>
<reference evidence="2" key="1">
    <citation type="submission" date="2016-10" db="EMBL/GenBank/DDBJ databases">
        <authorList>
            <person name="Varghese N."/>
            <person name="Submissions S."/>
        </authorList>
    </citation>
    <scope>NUCLEOTIDE SEQUENCE [LARGE SCALE GENOMIC DNA]</scope>
    <source>
        <strain evidence="2">S9</strain>
    </source>
</reference>
<dbReference type="AlphaFoldDB" id="A0A1H9VT78"/>
<dbReference type="EMBL" id="FOGT01000012">
    <property type="protein sequence ID" value="SES24493.1"/>
    <property type="molecule type" value="Genomic_DNA"/>
</dbReference>
<keyword evidence="2" id="KW-1185">Reference proteome</keyword>
<gene>
    <name evidence="1" type="ORF">SAMN05518684_11259</name>
</gene>
<dbReference type="Gene3D" id="2.40.30.80">
    <property type="entry name" value="YkvR-like"/>
    <property type="match status" value="1"/>
</dbReference>
<dbReference type="SUPFAM" id="SSF159173">
    <property type="entry name" value="YkvR-like"/>
    <property type="match status" value="1"/>
</dbReference>
<organism evidence="1 2">
    <name type="scientific">Salipaludibacillus aurantiacus</name>
    <dbReference type="NCBI Taxonomy" id="1601833"/>
    <lineage>
        <taxon>Bacteria</taxon>
        <taxon>Bacillati</taxon>
        <taxon>Bacillota</taxon>
        <taxon>Bacilli</taxon>
        <taxon>Bacillales</taxon>
        <taxon>Bacillaceae</taxon>
    </lineage>
</organism>
<accession>A0A1H9VT78</accession>
<evidence type="ECO:0000313" key="1">
    <source>
        <dbReference type="EMBL" id="SES24493.1"/>
    </source>
</evidence>
<evidence type="ECO:0008006" key="3">
    <source>
        <dbReference type="Google" id="ProtNLM"/>
    </source>
</evidence>
<name>A0A1H9VT78_9BACI</name>
<dbReference type="InterPro" id="IPR021596">
    <property type="entry name" value="DUF3219"/>
</dbReference>
<dbReference type="RefSeq" id="WP_093053743.1">
    <property type="nucleotide sequence ID" value="NZ_FOGT01000012.1"/>
</dbReference>
<evidence type="ECO:0000313" key="2">
    <source>
        <dbReference type="Proteomes" id="UP000198571"/>
    </source>
</evidence>
<dbReference type="OrthoDB" id="2920197at2"/>
<dbReference type="Proteomes" id="UP000198571">
    <property type="component" value="Unassembled WGS sequence"/>
</dbReference>
<protein>
    <recommendedName>
        <fullName evidence="3">DUF3219 domain-containing protein</fullName>
    </recommendedName>
</protein>
<sequence>MVKTLILNNRSIDLEDYEEKTENGRTMVSVHFKVTHEDYHDITTLLYNGPFNVEVPERNLTFKGSIASYASSVTNLYEKGSVGNFKLSLIEVQ</sequence>
<dbReference type="Pfam" id="PF11514">
    <property type="entry name" value="DUF3219"/>
    <property type="match status" value="1"/>
</dbReference>
<dbReference type="InterPro" id="IPR023105">
    <property type="entry name" value="YkvR-like_sf"/>
</dbReference>
<dbReference type="STRING" id="1601833.SAMN05518684_11259"/>